<organism evidence="12 13">
    <name type="scientific">Lymnaea stagnalis</name>
    <name type="common">Great pond snail</name>
    <name type="synonym">Helix stagnalis</name>
    <dbReference type="NCBI Taxonomy" id="6523"/>
    <lineage>
        <taxon>Eukaryota</taxon>
        <taxon>Metazoa</taxon>
        <taxon>Spiralia</taxon>
        <taxon>Lophotrochozoa</taxon>
        <taxon>Mollusca</taxon>
        <taxon>Gastropoda</taxon>
        <taxon>Heterobranchia</taxon>
        <taxon>Euthyneura</taxon>
        <taxon>Panpulmonata</taxon>
        <taxon>Hygrophila</taxon>
        <taxon>Lymnaeoidea</taxon>
        <taxon>Lymnaeidae</taxon>
        <taxon>Lymnaea</taxon>
    </lineage>
</organism>
<dbReference type="InterPro" id="IPR009011">
    <property type="entry name" value="Man6P_isomerase_rcpt-bd_dom_sf"/>
</dbReference>
<dbReference type="SMART" id="SM01404">
    <property type="entry name" value="CIMR"/>
    <property type="match status" value="14"/>
</dbReference>
<feature type="domain" description="MRH" evidence="11">
    <location>
        <begin position="1227"/>
        <end position="1366"/>
    </location>
</feature>
<feature type="domain" description="MRH" evidence="11">
    <location>
        <begin position="1668"/>
        <end position="1815"/>
    </location>
</feature>
<reference evidence="12 13" key="1">
    <citation type="submission" date="2024-04" db="EMBL/GenBank/DDBJ databases">
        <authorList>
            <consortium name="Genoscope - CEA"/>
            <person name="William W."/>
        </authorList>
    </citation>
    <scope>NUCLEOTIDE SEQUENCE [LARGE SCALE GENOMIC DNA]</scope>
</reference>
<keyword evidence="6 9" id="KW-0472">Membrane</keyword>
<feature type="domain" description="MRH" evidence="11">
    <location>
        <begin position="1073"/>
        <end position="1221"/>
    </location>
</feature>
<comment type="subcellular location">
    <subcellularLocation>
        <location evidence="1">Endomembrane system</location>
    </subcellularLocation>
</comment>
<proteinExistence type="predicted"/>
<feature type="transmembrane region" description="Helical" evidence="9">
    <location>
        <begin position="2293"/>
        <end position="2314"/>
    </location>
</feature>
<evidence type="ECO:0000256" key="8">
    <source>
        <dbReference type="SAM" id="MobiDB-lite"/>
    </source>
</evidence>
<evidence type="ECO:0000313" key="13">
    <source>
        <dbReference type="Proteomes" id="UP001497497"/>
    </source>
</evidence>
<dbReference type="PANTHER" id="PTHR15071:SF17">
    <property type="entry name" value="CATION-INDEPENDENT MANNOSE-6-PHOSPHATE RECEPTOR"/>
    <property type="match status" value="1"/>
</dbReference>
<dbReference type="GO" id="GO:0005537">
    <property type="term" value="F:D-mannose binding"/>
    <property type="evidence" value="ECO:0007669"/>
    <property type="project" value="InterPro"/>
</dbReference>
<dbReference type="GO" id="GO:0038023">
    <property type="term" value="F:signaling receptor activity"/>
    <property type="evidence" value="ECO:0007669"/>
    <property type="project" value="InterPro"/>
</dbReference>
<evidence type="ECO:0000256" key="2">
    <source>
        <dbReference type="ARBA" id="ARBA00022448"/>
    </source>
</evidence>
<dbReference type="SUPFAM" id="SSF50911">
    <property type="entry name" value="Mannose 6-phosphate receptor domain"/>
    <property type="match status" value="15"/>
</dbReference>
<evidence type="ECO:0000256" key="3">
    <source>
        <dbReference type="ARBA" id="ARBA00022692"/>
    </source>
</evidence>
<dbReference type="Pfam" id="PF00878">
    <property type="entry name" value="CIMR"/>
    <property type="match status" value="14"/>
</dbReference>
<feature type="domain" description="MRH" evidence="11">
    <location>
        <begin position="621"/>
        <end position="765"/>
    </location>
</feature>
<dbReference type="EMBL" id="CAXITT010000013">
    <property type="protein sequence ID" value="CAL1527175.1"/>
    <property type="molecule type" value="Genomic_DNA"/>
</dbReference>
<dbReference type="Proteomes" id="UP001497497">
    <property type="component" value="Unassembled WGS sequence"/>
</dbReference>
<feature type="domain" description="MRH" evidence="11">
    <location>
        <begin position="934"/>
        <end position="1070"/>
    </location>
</feature>
<dbReference type="GO" id="GO:0005770">
    <property type="term" value="C:late endosome"/>
    <property type="evidence" value="ECO:0007669"/>
    <property type="project" value="TreeGrafter"/>
</dbReference>
<evidence type="ECO:0000259" key="11">
    <source>
        <dbReference type="PROSITE" id="PS51914"/>
    </source>
</evidence>
<protein>
    <recommendedName>
        <fullName evidence="11">MRH domain-containing protein</fullName>
    </recommendedName>
</protein>
<keyword evidence="5 9" id="KW-1133">Transmembrane helix</keyword>
<feature type="domain" description="MRH" evidence="11">
    <location>
        <begin position="1370"/>
        <end position="1514"/>
    </location>
</feature>
<evidence type="ECO:0000256" key="9">
    <source>
        <dbReference type="SAM" id="Phobius"/>
    </source>
</evidence>
<feature type="domain" description="MRH" evidence="11">
    <location>
        <begin position="173"/>
        <end position="314"/>
    </location>
</feature>
<dbReference type="FunFam" id="2.70.130.10:FF:000005">
    <property type="entry name" value="Insulin-like growth factor 2 receptor"/>
    <property type="match status" value="1"/>
</dbReference>
<dbReference type="PANTHER" id="PTHR15071">
    <property type="entry name" value="MANNOSE-6-PHOSPHATE RECEPTOR FAMILY MEMBER"/>
    <property type="match status" value="1"/>
</dbReference>
<accession>A0AAV2H0H8</accession>
<dbReference type="InterPro" id="IPR000479">
    <property type="entry name" value="CIMR_rpt"/>
</dbReference>
<feature type="signal peptide" evidence="10">
    <location>
        <begin position="1"/>
        <end position="24"/>
    </location>
</feature>
<feature type="domain" description="MRH" evidence="11">
    <location>
        <begin position="470"/>
        <end position="615"/>
    </location>
</feature>
<dbReference type="GO" id="GO:0005886">
    <property type="term" value="C:plasma membrane"/>
    <property type="evidence" value="ECO:0007669"/>
    <property type="project" value="TreeGrafter"/>
</dbReference>
<dbReference type="FunFam" id="2.70.130.10:FF:000016">
    <property type="entry name" value="Insulin-like growth factor 2 receptor"/>
    <property type="match status" value="1"/>
</dbReference>
<dbReference type="GO" id="GO:0007041">
    <property type="term" value="P:lysosomal transport"/>
    <property type="evidence" value="ECO:0007669"/>
    <property type="project" value="InterPro"/>
</dbReference>
<gene>
    <name evidence="12" type="ORF">GSLYS_00001352001</name>
</gene>
<dbReference type="FunFam" id="2.70.130.10:FF:000028">
    <property type="entry name" value="Mannose-6-phosphate/insulin-like growth factor II receptor"/>
    <property type="match status" value="1"/>
</dbReference>
<dbReference type="PROSITE" id="PS51914">
    <property type="entry name" value="MRH"/>
    <property type="match status" value="14"/>
</dbReference>
<evidence type="ECO:0000256" key="5">
    <source>
        <dbReference type="ARBA" id="ARBA00022989"/>
    </source>
</evidence>
<feature type="chain" id="PRO_5043606807" description="MRH domain-containing protein" evidence="10">
    <location>
        <begin position="25"/>
        <end position="2390"/>
    </location>
</feature>
<feature type="domain" description="MRH" evidence="11">
    <location>
        <begin position="768"/>
        <end position="923"/>
    </location>
</feature>
<evidence type="ECO:0000256" key="4">
    <source>
        <dbReference type="ARBA" id="ARBA00022729"/>
    </source>
</evidence>
<name>A0AAV2H0H8_LYMST</name>
<feature type="domain" description="MRH" evidence="11">
    <location>
        <begin position="1962"/>
        <end position="2113"/>
    </location>
</feature>
<sequence>MAAATVHGRKIFLLLLLFSSLALADVCKIGSFDVSTLHSFSPWNTVNDFQNATIQISLCSKLAQDKLPNAHNCPDGTSICLTYPNGTSISYGNYSSNASVMETPGGPDGVVLLMLKGQPCPGHLSEFYSTIFYFKCGKTLGYPKYMGDFLCSTHFEWKSYLFCKNLPAPEKEVPCAVVKDGSLIDLSPLTKLTGAHLVEADETHQRKIFINVCRDITPGNDTKNCPKGSAACRVLAGSADDFGQPITALESTNEGARLVYTSTTKPDKCLLNPSTTINFRCPERGGSKPPILLTDFLVSCSATIEWVTEFACPTDYITSSTCQLNKEEHDIDIDLSLLKHPPLQPYVVPVTDGKDHYLYYINICDTVAACNNDGVSSVCQRKDNDSTFSQSLGKKDSMELMYSDGVLTLTYKNGNLCSSNFERETVIEFSCNRTAVNDGLGAPEFVQHTNCSYFFQWATKLACVDQPADRTCRLDVDGKRFDLSELMKEKGHNWQVITGENEADNMTYFLNVCHDVLPTGDASTCPLGSAVCRKGSSGSVSLGRFTQSLQYDKASQSLRLNYTEPSQVAGKCSRSTTVSFYCAPGNLVTAPNLVYKSIDDCHFDIEWQTAAACVLSRKTGDNCRVFDDSAGYSFDLNPLTLDKGSYSIDGPDGYKYLLNVCARISDDKYCTTKSNDNAAICQIKEGPDRMEFKVGEPSSKLEYFDGVLNLTYVSGEPYNDANKTPRSAEIAFICDLAAGVGKPEFLEEKNLTYAFLWRTSYACPVNPIECAVTNGETHQQYDLSSLTKTSQPWEIESNLDPNNRKKFYVNVCRPIGPVRGVLCSPLASVCATNVDGNGKETVFHGNLGQAMTSPVIERSIKGVKLIYTNGDSCVDEDNIKRKFTTTIHFACVKGKLVGGPTSPLMISPCEYSILWETEAACAIDNVQTQDTENSTCTVKDPNSGFVFNLTPLAKDSGYDILDITGSKTFKVNLCHALPDSVCGTFSVSNSTGVCDGQTAVAQVSSSLEYSSQGEITLTYNGKTDFASGSNTKYVFNFFCDRSAQQAQILFSGVEYLSTNFHVKTALACAPQPVSCVVQDALGRQYDLTPLAREVGNWVVIDSRPNHGDLRYHINVCRPVNPTAGMTCAGGAVGACQTSSQRNESFSMGFVQSEPVVSSTNSAVTIHYEGGERCHIGKDHEALRSTRIIFFCDTVEHNPVFEAESDSCEYTFVWKTPSACPQKVVSGSDCKVTEPLYNFEFDLSTLRTTTKDYIVKGNNYEFHINVCGPLINGPGQCQSAGACQVGSTLSSPIPTGLPNNQPKYESGQITLVYSDGKSNCHQKYNRSTIIIFVCDHSQVGDAGPQYLEERSDCTYVFEWPTKAACPPHQVTECTVENGKDIYDLSRLSRPDSNYQRVYNDSNREYIINICRSLVHKKGQTCPFDAAACMIDLAETDPKKRYHNIGGVTSHSLRIEQGVLVLSYDNGEPCGTGTRSTTIVFQCDERGDFVSTPSSHFELNGCEDHFVWLSSAACPLREDDQPSQGFGNCKATNPNTGYEFDLNSLKKDEGYTTYDRDGHEFVLNVCGWLDTKSHCINGTGNLSKSSTSVGAKKSVSSGLANGQLLYKDGVLVLEYKDGEKCSTAGVSRATSINFVCDQDAGKGVPVYIDKSGDCNVYFTWETDLACETEVKCEVDTDSGFTLDFSSLIMKSGNNLVLPLDAGSHHNVGLIYVNLCRPLNPIFGTLCPPGSAACLVRLNEPPLNLGHIDQEPVYDKVTKEVKLTYTKGDSCSSNPKVNITSVIILKCSTDTGTSPELEDVTQDCQYVFVWETPLACPEPTAQKLSTDCSYYDHHLRVKYDLSSLSDPVQVKSANATFILQPCNTEEKINRGSCSKSAVCQTDAGSAYGSYGDFSHGMFQKDSDLLSLTFSEGKACNAGKSKAESTIFFQCDRTAGMGQPKIMTYESDCHVSFLWLTSLVCPQAKKKCLISSNGALFDFTFLSQDHGSWNVTDKDNNIYWLNLCQGVHGEATLAGCTESTAVCRKTASGKIELLGKLDTQQITAAASSGTNTTVSFRYSDGDAAVCGSGGRRRSDIAPNVSIKLICGNTIGAPVFQVFKSDGCSFEFLWKTRLACAVSHDKLQVKQVNGVIYDVRTGLSLNLKSILEPTKSYEVTVNSDKYYINFGREVDLGIQQNIGCKGAAVCLKDTSSNTFRNLGALSSVAYFMEDEHLEIVFTSPENCSSGHLNVTTIFIFNCIEDNGLTKPSFVYKTSDCGYIFNWDTNVVCLKGNPAVQVPVIDSSSDEPRPSNEKDSKKVVLGVAIFIFIALVCISVLVLYKPERRAIIGSKLKRIVLCRKSQDGPIVYSRLSQSDGNEDDPFNPFNETEDESEINNSQLPPRVSTFHDDSDDDMLL</sequence>
<evidence type="ECO:0000256" key="7">
    <source>
        <dbReference type="ARBA" id="ARBA00023157"/>
    </source>
</evidence>
<feature type="domain" description="MRH" evidence="11">
    <location>
        <begin position="1823"/>
        <end position="1959"/>
    </location>
</feature>
<dbReference type="InterPro" id="IPR044865">
    <property type="entry name" value="MRH_dom"/>
</dbReference>
<dbReference type="GO" id="GO:0005802">
    <property type="term" value="C:trans-Golgi network"/>
    <property type="evidence" value="ECO:0007669"/>
    <property type="project" value="TreeGrafter"/>
</dbReference>
<evidence type="ECO:0000256" key="6">
    <source>
        <dbReference type="ARBA" id="ARBA00023136"/>
    </source>
</evidence>
<keyword evidence="2" id="KW-0813">Transport</keyword>
<dbReference type="GO" id="GO:0005520">
    <property type="term" value="F:insulin-like growth factor binding"/>
    <property type="evidence" value="ECO:0007669"/>
    <property type="project" value="TreeGrafter"/>
</dbReference>
<evidence type="ECO:0000256" key="10">
    <source>
        <dbReference type="SAM" id="SignalP"/>
    </source>
</evidence>
<feature type="domain" description="MRH" evidence="11">
    <location>
        <begin position="2116"/>
        <end position="2265"/>
    </location>
</feature>
<feature type="domain" description="MRH" evidence="11">
    <location>
        <begin position="1525"/>
        <end position="1666"/>
    </location>
</feature>
<feature type="region of interest" description="Disordered" evidence="8">
    <location>
        <begin position="2342"/>
        <end position="2390"/>
    </location>
</feature>
<keyword evidence="4 10" id="KW-0732">Signal</keyword>
<feature type="domain" description="MRH" evidence="11">
    <location>
        <begin position="320"/>
        <end position="465"/>
    </location>
</feature>
<evidence type="ECO:0000313" key="12">
    <source>
        <dbReference type="EMBL" id="CAL1527175.1"/>
    </source>
</evidence>
<keyword evidence="7" id="KW-1015">Disulfide bond</keyword>
<dbReference type="Gene3D" id="2.70.130.10">
    <property type="entry name" value="Mannose-6-phosphate receptor binding domain"/>
    <property type="match status" value="15"/>
</dbReference>
<keyword evidence="13" id="KW-1185">Reference proteome</keyword>
<comment type="caution">
    <text evidence="12">The sequence shown here is derived from an EMBL/GenBank/DDBJ whole genome shotgun (WGS) entry which is preliminary data.</text>
</comment>
<feature type="compositionally biased region" description="Acidic residues" evidence="8">
    <location>
        <begin position="2350"/>
        <end position="2367"/>
    </location>
</feature>
<evidence type="ECO:0000256" key="1">
    <source>
        <dbReference type="ARBA" id="ARBA00004308"/>
    </source>
</evidence>
<keyword evidence="3 9" id="KW-0812">Transmembrane</keyword>